<evidence type="ECO:0000313" key="1">
    <source>
        <dbReference type="EMBL" id="TNN70259.1"/>
    </source>
</evidence>
<reference evidence="1 2" key="1">
    <citation type="submission" date="2019-03" db="EMBL/GenBank/DDBJ databases">
        <title>First draft genome of Liparis tanakae, snailfish: a comprehensive survey of snailfish specific genes.</title>
        <authorList>
            <person name="Kim W."/>
            <person name="Song I."/>
            <person name="Jeong J.-H."/>
            <person name="Kim D."/>
            <person name="Kim S."/>
            <person name="Ryu S."/>
            <person name="Song J.Y."/>
            <person name="Lee S.K."/>
        </authorList>
    </citation>
    <scope>NUCLEOTIDE SEQUENCE [LARGE SCALE GENOMIC DNA]</scope>
    <source>
        <tissue evidence="1">Muscle</tissue>
    </source>
</reference>
<comment type="caution">
    <text evidence="1">The sequence shown here is derived from an EMBL/GenBank/DDBJ whole genome shotgun (WGS) entry which is preliminary data.</text>
</comment>
<accession>A0A4Z2HWR2</accession>
<protein>
    <submittedName>
        <fullName evidence="1">Uncharacterized protein</fullName>
    </submittedName>
</protein>
<organism evidence="1 2">
    <name type="scientific">Liparis tanakae</name>
    <name type="common">Tanaka's snailfish</name>
    <dbReference type="NCBI Taxonomy" id="230148"/>
    <lineage>
        <taxon>Eukaryota</taxon>
        <taxon>Metazoa</taxon>
        <taxon>Chordata</taxon>
        <taxon>Craniata</taxon>
        <taxon>Vertebrata</taxon>
        <taxon>Euteleostomi</taxon>
        <taxon>Actinopterygii</taxon>
        <taxon>Neopterygii</taxon>
        <taxon>Teleostei</taxon>
        <taxon>Neoteleostei</taxon>
        <taxon>Acanthomorphata</taxon>
        <taxon>Eupercaria</taxon>
        <taxon>Perciformes</taxon>
        <taxon>Cottioidei</taxon>
        <taxon>Cottales</taxon>
        <taxon>Liparidae</taxon>
        <taxon>Liparis</taxon>
    </lineage>
</organism>
<dbReference type="Proteomes" id="UP000314294">
    <property type="component" value="Unassembled WGS sequence"/>
</dbReference>
<evidence type="ECO:0000313" key="2">
    <source>
        <dbReference type="Proteomes" id="UP000314294"/>
    </source>
</evidence>
<proteinExistence type="predicted"/>
<keyword evidence="2" id="KW-1185">Reference proteome</keyword>
<name>A0A4Z2HWR2_9TELE</name>
<sequence length="71" mass="7681">MGVSLCFHFRVSCWSSAATIGTVKLPPDQYVAVPAEETAEQQSRSREMVETGAIFILILILAELGLEVGGR</sequence>
<dbReference type="EMBL" id="SRLO01000165">
    <property type="protein sequence ID" value="TNN70259.1"/>
    <property type="molecule type" value="Genomic_DNA"/>
</dbReference>
<gene>
    <name evidence="1" type="ORF">EYF80_019473</name>
</gene>
<dbReference type="AlphaFoldDB" id="A0A4Z2HWR2"/>